<evidence type="ECO:0000256" key="9">
    <source>
        <dbReference type="SAM" id="MobiDB-lite"/>
    </source>
</evidence>
<dbReference type="PANTHER" id="PTHR14110">
    <property type="entry name" value="MITOCHONDRIAL IMPORT INNER MEMBRANE TRANSLOCASE SUBUNIT TIM22"/>
    <property type="match status" value="1"/>
</dbReference>
<dbReference type="AlphaFoldDB" id="M1UXI8"/>
<evidence type="ECO:0000313" key="10">
    <source>
        <dbReference type="EMBL" id="BAM83201.1"/>
    </source>
</evidence>
<dbReference type="GO" id="GO:0030943">
    <property type="term" value="F:mitochondrion targeting sequence binding"/>
    <property type="evidence" value="ECO:0007669"/>
    <property type="project" value="TreeGrafter"/>
</dbReference>
<feature type="transmembrane region" description="Helical" evidence="8">
    <location>
        <begin position="120"/>
        <end position="137"/>
    </location>
</feature>
<comment type="subcellular location">
    <subcellularLocation>
        <location evidence="1 8">Mitochondrion inner membrane</location>
        <topology evidence="1 8">Multi-pass membrane protein</topology>
    </subcellularLocation>
</comment>
<dbReference type="OrthoDB" id="75343at2759"/>
<dbReference type="Pfam" id="PF02466">
    <property type="entry name" value="Tim17"/>
    <property type="match status" value="1"/>
</dbReference>
<accession>M1UXI8</accession>
<evidence type="ECO:0000256" key="6">
    <source>
        <dbReference type="ARBA" id="ARBA00023128"/>
    </source>
</evidence>
<dbReference type="PANTHER" id="PTHR14110:SF0">
    <property type="entry name" value="MITOCHONDRIAL IMPORT INNER MEMBRANE TRANSLOCASE SUBUNIT TIM22"/>
    <property type="match status" value="1"/>
</dbReference>
<feature type="region of interest" description="Disordered" evidence="9">
    <location>
        <begin position="33"/>
        <end position="58"/>
    </location>
</feature>
<evidence type="ECO:0000256" key="8">
    <source>
        <dbReference type="RuleBase" id="RU367038"/>
    </source>
</evidence>
<keyword evidence="8" id="KW-0813">Transport</keyword>
<keyword evidence="5 8" id="KW-1133">Transmembrane helix</keyword>
<gene>
    <name evidence="10" type="ORF">CYME_CMT639C</name>
</gene>
<name>M1UXI8_CYAM1</name>
<reference evidence="10 11" key="2">
    <citation type="journal article" date="2007" name="BMC Biol.">
        <title>A 100%-complete sequence reveals unusually simple genomic features in the hot-spring red alga Cyanidioschyzon merolae.</title>
        <authorList>
            <person name="Nozaki H."/>
            <person name="Takano H."/>
            <person name="Misumi O."/>
            <person name="Terasawa K."/>
            <person name="Matsuzaki M."/>
            <person name="Maruyama S."/>
            <person name="Nishida K."/>
            <person name="Yagisawa F."/>
            <person name="Yoshida Y."/>
            <person name="Fujiwara T."/>
            <person name="Takio S."/>
            <person name="Tamura K."/>
            <person name="Chung S.J."/>
            <person name="Nakamura S."/>
            <person name="Kuroiwa H."/>
            <person name="Tanaka K."/>
            <person name="Sato N."/>
            <person name="Kuroiwa T."/>
        </authorList>
    </citation>
    <scope>NUCLEOTIDE SEQUENCE [LARGE SCALE GENOMIC DNA]</scope>
    <source>
        <strain evidence="10 11">10D</strain>
    </source>
</reference>
<comment type="function">
    <text evidence="8">Essential core component of the TIM22 complex, a complex that mediates the import and insertion of multi-pass transmembrane proteins into the mitochondrial inner membrane. In the TIM22 complex, it constitutes the voltage-activated and signal-gated channel. Forms a twin-pore translocase that uses the membrane potential as external driving force in 2 voltage-dependent steps.</text>
</comment>
<feature type="transmembrane region" description="Helical" evidence="8">
    <location>
        <begin position="76"/>
        <end position="100"/>
    </location>
</feature>
<dbReference type="STRING" id="280699.M1UXI8"/>
<dbReference type="EMBL" id="AP006502">
    <property type="protein sequence ID" value="BAM83201.1"/>
    <property type="molecule type" value="Genomic_DNA"/>
</dbReference>
<dbReference type="GO" id="GO:0045039">
    <property type="term" value="P:protein insertion into mitochondrial inner membrane"/>
    <property type="evidence" value="ECO:0007669"/>
    <property type="project" value="UniProtKB-UniRule"/>
</dbReference>
<keyword evidence="11" id="KW-1185">Reference proteome</keyword>
<dbReference type="GeneID" id="16997674"/>
<reference evidence="10 11" key="1">
    <citation type="journal article" date="2004" name="Nature">
        <title>Genome sequence of the ultrasmall unicellular red alga Cyanidioschyzon merolae 10D.</title>
        <authorList>
            <person name="Matsuzaki M."/>
            <person name="Misumi O."/>
            <person name="Shin-i T."/>
            <person name="Maruyama S."/>
            <person name="Takahara M."/>
            <person name="Miyagishima S."/>
            <person name="Mori T."/>
            <person name="Nishida K."/>
            <person name="Yagisawa F."/>
            <person name="Nishida K."/>
            <person name="Yoshida Y."/>
            <person name="Nishimura Y."/>
            <person name="Nakao S."/>
            <person name="Kobayashi T."/>
            <person name="Momoyama Y."/>
            <person name="Higashiyama T."/>
            <person name="Minoda A."/>
            <person name="Sano M."/>
            <person name="Nomoto H."/>
            <person name="Oishi K."/>
            <person name="Hayashi H."/>
            <person name="Ohta F."/>
            <person name="Nishizaka S."/>
            <person name="Haga S."/>
            <person name="Miura S."/>
            <person name="Morishita T."/>
            <person name="Kabeya Y."/>
            <person name="Terasawa K."/>
            <person name="Suzuki Y."/>
            <person name="Ishii Y."/>
            <person name="Asakawa S."/>
            <person name="Takano H."/>
            <person name="Ohta N."/>
            <person name="Kuroiwa H."/>
            <person name="Tanaka K."/>
            <person name="Shimizu N."/>
            <person name="Sugano S."/>
            <person name="Sato N."/>
            <person name="Nozaki H."/>
            <person name="Ogasawara N."/>
            <person name="Kohara Y."/>
            <person name="Kuroiwa T."/>
        </authorList>
    </citation>
    <scope>NUCLEOTIDE SEQUENCE [LARGE SCALE GENOMIC DNA]</scope>
    <source>
        <strain evidence="10 11">10D</strain>
    </source>
</reference>
<feature type="region of interest" description="Disordered" evidence="9">
    <location>
        <begin position="191"/>
        <end position="214"/>
    </location>
</feature>
<dbReference type="GO" id="GO:0008320">
    <property type="term" value="F:protein transmembrane transporter activity"/>
    <property type="evidence" value="ECO:0007669"/>
    <property type="project" value="UniProtKB-UniRule"/>
</dbReference>
<evidence type="ECO:0000256" key="2">
    <source>
        <dbReference type="ARBA" id="ARBA00008444"/>
    </source>
</evidence>
<comment type="subunit">
    <text evidence="8">Component of the TIM22 complex.</text>
</comment>
<dbReference type="KEGG" id="cme:CYME_CMT639C"/>
<evidence type="ECO:0000256" key="5">
    <source>
        <dbReference type="ARBA" id="ARBA00022989"/>
    </source>
</evidence>
<evidence type="ECO:0000256" key="3">
    <source>
        <dbReference type="ARBA" id="ARBA00022692"/>
    </source>
</evidence>
<sequence length="214" mass="22804">MLQHPSRNVRHFGSIRGVCATAMSPNMRAIGNRGKKSLVARRGTSSTKTTEETRAPSSATAAPVVDFDALPIGEKLLFVAVETFTQGVASGVMGGLAGLVYGAFSRRTLEGARSEGRKFLMTWGLFGGVYSLGLGLSRTVRQRQDKYNAVIAACASGAVFGREQGVQGMLAGCAQFAGFTYLIETFIVGSQSPRPERDNEIGSPKIEIPVGKRR</sequence>
<organism evidence="10 11">
    <name type="scientific">Cyanidioschyzon merolae (strain NIES-3377 / 10D)</name>
    <name type="common">Unicellular red alga</name>
    <dbReference type="NCBI Taxonomy" id="280699"/>
    <lineage>
        <taxon>Eukaryota</taxon>
        <taxon>Rhodophyta</taxon>
        <taxon>Bangiophyceae</taxon>
        <taxon>Cyanidiales</taxon>
        <taxon>Cyanidiaceae</taxon>
        <taxon>Cyanidioschyzon</taxon>
    </lineage>
</organism>
<evidence type="ECO:0000313" key="11">
    <source>
        <dbReference type="Proteomes" id="UP000007014"/>
    </source>
</evidence>
<keyword evidence="4 8" id="KW-0999">Mitochondrion inner membrane</keyword>
<keyword evidence="6 8" id="KW-0496">Mitochondrion</keyword>
<evidence type="ECO:0000256" key="1">
    <source>
        <dbReference type="ARBA" id="ARBA00004448"/>
    </source>
</evidence>
<comment type="similarity">
    <text evidence="2 8">Belongs to the Tim17/Tim22/Tim23 family.</text>
</comment>
<protein>
    <recommendedName>
        <fullName evidence="8">Mitochondrial import inner membrane translocase subunit TIM22</fullName>
    </recommendedName>
</protein>
<dbReference type="GO" id="GO:0042721">
    <property type="term" value="C:TIM22 mitochondrial import inner membrane insertion complex"/>
    <property type="evidence" value="ECO:0007669"/>
    <property type="project" value="UniProtKB-UniRule"/>
</dbReference>
<keyword evidence="8" id="KW-0811">Translocation</keyword>
<dbReference type="RefSeq" id="XP_005539237.1">
    <property type="nucleotide sequence ID" value="XM_005539180.1"/>
</dbReference>
<dbReference type="Proteomes" id="UP000007014">
    <property type="component" value="Chromosome 20"/>
</dbReference>
<keyword evidence="8" id="KW-0653">Protein transport</keyword>
<keyword evidence="3 8" id="KW-0812">Transmembrane</keyword>
<dbReference type="InterPro" id="IPR039175">
    <property type="entry name" value="TIM22"/>
</dbReference>
<proteinExistence type="inferred from homology"/>
<evidence type="ECO:0000256" key="7">
    <source>
        <dbReference type="ARBA" id="ARBA00023136"/>
    </source>
</evidence>
<keyword evidence="7 8" id="KW-0472">Membrane</keyword>
<evidence type="ECO:0000256" key="4">
    <source>
        <dbReference type="ARBA" id="ARBA00022792"/>
    </source>
</evidence>